<reference evidence="1 2" key="1">
    <citation type="submission" date="2019-06" db="EMBL/GenBank/DDBJ databases">
        <title>Sulfurimonas gotlandica sp. nov., a chemoautotrophic and psychrotolerant epsilonproteobacterium isolated from a pelagic redoxcline, and an emended description of the genus Sulfurimonas.</title>
        <authorList>
            <person name="Wang S."/>
            <person name="Jiang L."/>
            <person name="Shao Z."/>
        </authorList>
    </citation>
    <scope>NUCLEOTIDE SEQUENCE [LARGE SCALE GENOMIC DNA]</scope>
    <source>
        <strain evidence="1 2">B2</strain>
    </source>
</reference>
<dbReference type="InterPro" id="IPR043776">
    <property type="entry name" value="DUF5718"/>
</dbReference>
<dbReference type="Proteomes" id="UP000593910">
    <property type="component" value="Chromosome"/>
</dbReference>
<gene>
    <name evidence="1" type="ORF">FJR03_08280</name>
</gene>
<accession>A0A7M1AWD7</accession>
<dbReference type="AlphaFoldDB" id="A0A7M1AWD7"/>
<keyword evidence="2" id="KW-1185">Reference proteome</keyword>
<dbReference type="KEGG" id="smax:FJR03_08280"/>
<protein>
    <submittedName>
        <fullName evidence="1">Uncharacterized protein</fullName>
    </submittedName>
</protein>
<sequence>MMEYKEFLGLGIAGNFALHLAQAGELEDFKDVITEDEAAPKGMFPFYLPCDKTASESLNYKPKEMLYTYPLSSDTITLPKEDVNVQAEPEVGLVCELEYEGDAIKSITPTHFGAYNDCSIRVAGASKISDKKNWGANSKGVSDNLFAIDKFAEGGIMDNFSIASFLRRDGEVHAYGEDVELNGYSYFYSKLTDWIKNQINTQKEFGPLEPIKEYINACGNPTKLLVSIGATRYTEYGETTFLKPEDEVVVVVYNNTKLSAVEVVEAVKNNKYDPAIMSVLAEKVTQ</sequence>
<evidence type="ECO:0000313" key="2">
    <source>
        <dbReference type="Proteomes" id="UP000593910"/>
    </source>
</evidence>
<proteinExistence type="predicted"/>
<dbReference type="Pfam" id="PF18985">
    <property type="entry name" value="DUF5718"/>
    <property type="match status" value="1"/>
</dbReference>
<organism evidence="1 2">
    <name type="scientific">Sulfurimonas marina</name>
    <dbReference type="NCBI Taxonomy" id="2590551"/>
    <lineage>
        <taxon>Bacteria</taxon>
        <taxon>Pseudomonadati</taxon>
        <taxon>Campylobacterota</taxon>
        <taxon>Epsilonproteobacteria</taxon>
        <taxon>Campylobacterales</taxon>
        <taxon>Sulfurimonadaceae</taxon>
        <taxon>Sulfurimonas</taxon>
    </lineage>
</organism>
<dbReference type="EMBL" id="CP041165">
    <property type="protein sequence ID" value="QOP41734.1"/>
    <property type="molecule type" value="Genomic_DNA"/>
</dbReference>
<evidence type="ECO:0000313" key="1">
    <source>
        <dbReference type="EMBL" id="QOP41734.1"/>
    </source>
</evidence>
<name>A0A7M1AWD7_9BACT</name>